<feature type="domain" description="BTB" evidence="5">
    <location>
        <begin position="677"/>
        <end position="766"/>
    </location>
</feature>
<dbReference type="PANTHER" id="PTHR46231">
    <property type="entry name" value="ANKYRIN REPEAT AND BTB/POZ DOMAIN-CONTAINING PROTEIN 1"/>
    <property type="match status" value="1"/>
</dbReference>
<dbReference type="GO" id="GO:0005737">
    <property type="term" value="C:cytoplasm"/>
    <property type="evidence" value="ECO:0007669"/>
    <property type="project" value="TreeGrafter"/>
</dbReference>
<feature type="compositionally biased region" description="Low complexity" evidence="4">
    <location>
        <begin position="58"/>
        <end position="100"/>
    </location>
</feature>
<reference evidence="6" key="1">
    <citation type="journal article" date="2020" name="bioRxiv">
        <title>Comparative genomics of Chlamydomonas.</title>
        <authorList>
            <person name="Craig R.J."/>
            <person name="Hasan A.R."/>
            <person name="Ness R.W."/>
            <person name="Keightley P.D."/>
        </authorList>
    </citation>
    <scope>NUCLEOTIDE SEQUENCE</scope>
    <source>
        <strain evidence="6">CCAP 11/70</strain>
    </source>
</reference>
<dbReference type="PROSITE" id="PS50097">
    <property type="entry name" value="BTB"/>
    <property type="match status" value="1"/>
</dbReference>
<dbReference type="Proteomes" id="UP000612055">
    <property type="component" value="Unassembled WGS sequence"/>
</dbReference>
<evidence type="ECO:0000256" key="3">
    <source>
        <dbReference type="ARBA" id="ARBA00023043"/>
    </source>
</evidence>
<evidence type="ECO:0000256" key="4">
    <source>
        <dbReference type="SAM" id="MobiDB-lite"/>
    </source>
</evidence>
<evidence type="ECO:0000256" key="1">
    <source>
        <dbReference type="ARBA" id="ARBA00004906"/>
    </source>
</evidence>
<dbReference type="SUPFAM" id="SSF54695">
    <property type="entry name" value="POZ domain"/>
    <property type="match status" value="1"/>
</dbReference>
<comment type="caution">
    <text evidence="6">The sequence shown here is derived from an EMBL/GenBank/DDBJ whole genome shotgun (WGS) entry which is preliminary data.</text>
</comment>
<dbReference type="PANTHER" id="PTHR46231:SF1">
    <property type="entry name" value="ANKYRIN REPEAT AND BTB_POZ DOMAIN-CONTAINING PROTEIN 1"/>
    <property type="match status" value="1"/>
</dbReference>
<dbReference type="Gene3D" id="2.120.10.30">
    <property type="entry name" value="TolB, C-terminal domain"/>
    <property type="match status" value="1"/>
</dbReference>
<feature type="region of interest" description="Disordered" evidence="4">
    <location>
        <begin position="140"/>
        <end position="193"/>
    </location>
</feature>
<dbReference type="SMART" id="SM00225">
    <property type="entry name" value="BTB"/>
    <property type="match status" value="1"/>
</dbReference>
<dbReference type="GO" id="GO:0000151">
    <property type="term" value="C:ubiquitin ligase complex"/>
    <property type="evidence" value="ECO:0007669"/>
    <property type="project" value="TreeGrafter"/>
</dbReference>
<dbReference type="EMBL" id="JAEHOE010000058">
    <property type="protein sequence ID" value="KAG2490842.1"/>
    <property type="molecule type" value="Genomic_DNA"/>
</dbReference>
<gene>
    <name evidence="6" type="ORF">HYH03_010760</name>
</gene>
<evidence type="ECO:0000313" key="6">
    <source>
        <dbReference type="EMBL" id="KAG2490842.1"/>
    </source>
</evidence>
<dbReference type="CDD" id="cd18186">
    <property type="entry name" value="BTB_POZ_ZBTB_KLHL-like"/>
    <property type="match status" value="1"/>
</dbReference>
<proteinExistence type="predicted"/>
<organism evidence="6 7">
    <name type="scientific">Edaphochlamys debaryana</name>
    <dbReference type="NCBI Taxonomy" id="47281"/>
    <lineage>
        <taxon>Eukaryota</taxon>
        <taxon>Viridiplantae</taxon>
        <taxon>Chlorophyta</taxon>
        <taxon>core chlorophytes</taxon>
        <taxon>Chlorophyceae</taxon>
        <taxon>CS clade</taxon>
        <taxon>Chlamydomonadales</taxon>
        <taxon>Chlamydomonadales incertae sedis</taxon>
        <taxon>Edaphochlamys</taxon>
    </lineage>
</organism>
<feature type="compositionally biased region" description="Basic and acidic residues" evidence="4">
    <location>
        <begin position="375"/>
        <end position="385"/>
    </location>
</feature>
<feature type="region of interest" description="Disordered" evidence="4">
    <location>
        <begin position="445"/>
        <end position="535"/>
    </location>
</feature>
<feature type="compositionally biased region" description="Low complexity" evidence="4">
    <location>
        <begin position="475"/>
        <end position="491"/>
    </location>
</feature>
<accession>A0A836BWC8</accession>
<keyword evidence="3" id="KW-0040">ANK repeat</keyword>
<evidence type="ECO:0000259" key="5">
    <source>
        <dbReference type="PROSITE" id="PS50097"/>
    </source>
</evidence>
<comment type="pathway">
    <text evidence="1">Protein modification; protein ubiquitination.</text>
</comment>
<feature type="region of interest" description="Disordered" evidence="4">
    <location>
        <begin position="718"/>
        <end position="744"/>
    </location>
</feature>
<evidence type="ECO:0000256" key="2">
    <source>
        <dbReference type="ARBA" id="ARBA00022737"/>
    </source>
</evidence>
<dbReference type="Gene3D" id="3.30.710.10">
    <property type="entry name" value="Potassium Channel Kv1.1, Chain A"/>
    <property type="match status" value="1"/>
</dbReference>
<feature type="compositionally biased region" description="Acidic residues" evidence="4">
    <location>
        <begin position="345"/>
        <end position="355"/>
    </location>
</feature>
<feature type="compositionally biased region" description="Low complexity" evidence="4">
    <location>
        <begin position="449"/>
        <end position="460"/>
    </location>
</feature>
<keyword evidence="2" id="KW-0677">Repeat</keyword>
<dbReference type="InterPro" id="IPR011333">
    <property type="entry name" value="SKP1/BTB/POZ_sf"/>
</dbReference>
<dbReference type="InterPro" id="IPR044515">
    <property type="entry name" value="ABTB1"/>
</dbReference>
<feature type="region of interest" description="Disordered" evidence="4">
    <location>
        <begin position="339"/>
        <end position="386"/>
    </location>
</feature>
<dbReference type="SUPFAM" id="SSF63829">
    <property type="entry name" value="Calcium-dependent phosphotriesterase"/>
    <property type="match status" value="1"/>
</dbReference>
<sequence>MAPTLGSPATGPLFGASPAAPTFGSPPAAPGFGSPPAAPSFGSPSGPPNFGSPPKPVTFGAAAAAAGSAASPPTFGAATNISSTTPSSVPGVSPSAVAPHSPSPRPNAAAALCPFLLGVPPGLMSMTNASTPAAPQPLEPFTSLPVPHRRLARPGTGPVRGIITRPRAGASGCGGGSSGVGARAKGQDGSGGGGVVETLGVTRAGRLLPLWADRGSPAEQCADSEGPESKGLLRAEGSSGAAAAAAPVYDSAGASTYYISQSVQAMYDGTAVYRLAHDGSVTLVAGHPTATGTADGAGTSARFTNATHLAADPAAGALYLADGLSLRRLALPAALRADPWAGGSGDEDSDEEEEGVLGAVEEGSEGEGDGQRGAGKGDKARKAGAEAEVVVDTLPARLPGRGCRGLMHVPPGSGVGSGGQGPGGSLVVATADALYLLPLPLPSGPAAPGPAAERGSAAGEGPRDEGQDAGGAAGAVGFTAASGSGTASGSGPDQLRLLAGGGPKADPSRDAGPAGACGSGASDSSSGGAPGSSSAGSGGVAAGFKGITGIALDGQGGLWVTDQSAPGRTALWRVGLADGSARVEVEALGAAYGSPAVLPSGYLALCGLTTDEVLLLDLGLAPPAALVATLAAATRTAAALQASRSLSAPRPPPDRVAGRSLAEDMGALLDRQPDGTSDVALIVGDRAFHAHMAVLRARMPGLMKMVAAAVAAEEGDGARAGAGAGSSTGAAAQAATPRRLPHGPQLVVPDVDPDLFGHVLRWAYTGSTGELPVAQLRPLVDLAMQLGLERLQRLAAAQLLAAVEPGEAVELLLWAQRGARPLEAVLEGAQRWFLDNQAQVMEAAPESVLGLFRTNPDLALQLHRSLVQRVYAL</sequence>
<feature type="compositionally biased region" description="Pro residues" evidence="4">
    <location>
        <begin position="45"/>
        <end position="56"/>
    </location>
</feature>
<evidence type="ECO:0000313" key="7">
    <source>
        <dbReference type="Proteomes" id="UP000612055"/>
    </source>
</evidence>
<dbReference type="AlphaFoldDB" id="A0A836BWC8"/>
<dbReference type="InterPro" id="IPR000210">
    <property type="entry name" value="BTB/POZ_dom"/>
</dbReference>
<protein>
    <recommendedName>
        <fullName evidence="5">BTB domain-containing protein</fullName>
    </recommendedName>
</protein>
<feature type="compositionally biased region" description="Low complexity" evidence="4">
    <location>
        <begin position="15"/>
        <end position="44"/>
    </location>
</feature>
<dbReference type="InterPro" id="IPR011042">
    <property type="entry name" value="6-blade_b-propeller_TolB-like"/>
</dbReference>
<feature type="compositionally biased region" description="Low complexity" evidence="4">
    <location>
        <begin position="727"/>
        <end position="736"/>
    </location>
</feature>
<feature type="region of interest" description="Disordered" evidence="4">
    <location>
        <begin position="1"/>
        <end position="105"/>
    </location>
</feature>
<feature type="compositionally biased region" description="Low complexity" evidence="4">
    <location>
        <begin position="511"/>
        <end position="535"/>
    </location>
</feature>
<keyword evidence="7" id="KW-1185">Reference proteome</keyword>
<name>A0A836BWC8_9CHLO</name>